<dbReference type="Proteomes" id="UP001431209">
    <property type="component" value="Unassembled WGS sequence"/>
</dbReference>
<keyword evidence="9" id="KW-1185">Reference proteome</keyword>
<dbReference type="InterPro" id="IPR004241">
    <property type="entry name" value="Atg8-like"/>
</dbReference>
<comment type="subcellular location">
    <subcellularLocation>
        <location evidence="1">Membrane</location>
    </subcellularLocation>
</comment>
<evidence type="ECO:0000313" key="8">
    <source>
        <dbReference type="EMBL" id="KAL0489780.1"/>
    </source>
</evidence>
<evidence type="ECO:0000256" key="3">
    <source>
        <dbReference type="ARBA" id="ARBA00023136"/>
    </source>
</evidence>
<feature type="region of interest" description="Disordered" evidence="7">
    <location>
        <begin position="1"/>
        <end position="27"/>
    </location>
</feature>
<evidence type="ECO:0000313" key="9">
    <source>
        <dbReference type="Proteomes" id="UP001431209"/>
    </source>
</evidence>
<name>A0AAW2ZLW9_9EUKA</name>
<keyword evidence="4 5" id="KW-0449">Lipoprotein</keyword>
<organism evidence="8 9">
    <name type="scientific">Acrasis kona</name>
    <dbReference type="NCBI Taxonomy" id="1008807"/>
    <lineage>
        <taxon>Eukaryota</taxon>
        <taxon>Discoba</taxon>
        <taxon>Heterolobosea</taxon>
        <taxon>Tetramitia</taxon>
        <taxon>Eutetramitia</taxon>
        <taxon>Acrasidae</taxon>
        <taxon>Acrasis</taxon>
    </lineage>
</organism>
<evidence type="ECO:0000256" key="5">
    <source>
        <dbReference type="PIRSR" id="PIRSR604241-50"/>
    </source>
</evidence>
<dbReference type="InterPro" id="IPR029071">
    <property type="entry name" value="Ubiquitin-like_domsf"/>
</dbReference>
<accession>A0AAW2ZLW9</accession>
<proteinExistence type="inferred from homology"/>
<evidence type="ECO:0000256" key="6">
    <source>
        <dbReference type="RuleBase" id="RU004384"/>
    </source>
</evidence>
<dbReference type="Pfam" id="PF02991">
    <property type="entry name" value="ATG8"/>
    <property type="match status" value="1"/>
</dbReference>
<dbReference type="GO" id="GO:0016020">
    <property type="term" value="C:membrane"/>
    <property type="evidence" value="ECO:0007669"/>
    <property type="project" value="UniProtKB-SubCell"/>
</dbReference>
<protein>
    <recommendedName>
        <fullName evidence="6">Autophagy-related protein</fullName>
    </recommendedName>
</protein>
<dbReference type="PANTHER" id="PTHR10969">
    <property type="entry name" value="MICROTUBULE-ASSOCIATED PROTEINS 1A/1B LIGHT CHAIN 3-RELATED"/>
    <property type="match status" value="1"/>
</dbReference>
<dbReference type="AlphaFoldDB" id="A0AAW2ZLW9"/>
<evidence type="ECO:0000256" key="7">
    <source>
        <dbReference type="SAM" id="MobiDB-lite"/>
    </source>
</evidence>
<dbReference type="Gene3D" id="3.10.20.90">
    <property type="entry name" value="Phosphatidylinositol 3-kinase Catalytic Subunit, Chain A, domain 1"/>
    <property type="match status" value="1"/>
</dbReference>
<evidence type="ECO:0000256" key="2">
    <source>
        <dbReference type="ARBA" id="ARBA00007293"/>
    </source>
</evidence>
<evidence type="ECO:0000256" key="1">
    <source>
        <dbReference type="ARBA" id="ARBA00004370"/>
    </source>
</evidence>
<reference evidence="8 9" key="1">
    <citation type="submission" date="2024-03" db="EMBL/GenBank/DDBJ databases">
        <title>The Acrasis kona genome and developmental transcriptomes reveal deep origins of eukaryotic multicellular pathways.</title>
        <authorList>
            <person name="Sheikh S."/>
            <person name="Fu C.-J."/>
            <person name="Brown M.W."/>
            <person name="Baldauf S.L."/>
        </authorList>
    </citation>
    <scope>NUCLEOTIDE SEQUENCE [LARGE SCALE GENOMIC DNA]</scope>
    <source>
        <strain evidence="8 9">ATCC MYA-3509</strain>
    </source>
</reference>
<sequence length="123" mass="14317">MGIPNSKYKEQTSFSDRIQESNRIKSKHPGRVPVVVERYQGWSGEQLPELKRSKFIIKECFTMGHLMSMVREQMELRSDQQMFLFCGRSEIPPTAVPLSHIYSRYKDEDGFLYIQYAGESAFG</sequence>
<evidence type="ECO:0000256" key="4">
    <source>
        <dbReference type="ARBA" id="ARBA00023288"/>
    </source>
</evidence>
<gene>
    <name evidence="8" type="ORF">AKO1_003916</name>
</gene>
<comment type="similarity">
    <text evidence="2 6">Belongs to the ATG8 family.</text>
</comment>
<keyword evidence="6" id="KW-0072">Autophagy</keyword>
<dbReference type="GO" id="GO:0006914">
    <property type="term" value="P:autophagy"/>
    <property type="evidence" value="ECO:0007669"/>
    <property type="project" value="UniProtKB-KW"/>
</dbReference>
<dbReference type="EMBL" id="JAOPGA020001602">
    <property type="protein sequence ID" value="KAL0489780.1"/>
    <property type="molecule type" value="Genomic_DNA"/>
</dbReference>
<keyword evidence="3" id="KW-0472">Membrane</keyword>
<comment type="caution">
    <text evidence="8">The sequence shown here is derived from an EMBL/GenBank/DDBJ whole genome shotgun (WGS) entry which is preliminary data.</text>
</comment>
<dbReference type="SUPFAM" id="SSF54236">
    <property type="entry name" value="Ubiquitin-like"/>
    <property type="match status" value="1"/>
</dbReference>
<feature type="lipid moiety-binding region" description="Phosphatidylserine amidated glycine; alternate" evidence="5">
    <location>
        <position position="123"/>
    </location>
</feature>